<evidence type="ECO:0000259" key="1">
    <source>
        <dbReference type="Pfam" id="PF13708"/>
    </source>
</evidence>
<dbReference type="AlphaFoldDB" id="A0A077NIU9"/>
<proteinExistence type="predicted"/>
<dbReference type="HOGENOM" id="CLU_758519_0_0_6"/>
<sequence>MLVRLDRGKFMSKFFSDESIKSIKHPTSEHGMLFKQAVARSFSHLDRRFRAHDGWVPGGSIYMPNLLGVRNEWDLDPIYRQDLTDIETIFSLLDGKDPPENNMLSITDALIDAGNNFQGRAEKWVDSKYIVMKINEKRECNIWFKRDDLVEEITHLIGDYYGVPDLVNAGIGESCGLYEPTLSLARDYGFFPTPIEVGQRVIAEAEISHLSGSHRLSVLEPSAGLGNLAKLAVEAGGIVDCIEVHAERCVELENSRLFRRIMNTDFISIEPNLETLYDRIIMNPPFEDERDIDHVVHALKFLKSDGLLVSIMSPGTEFRQRRKSGEFRDLMKSLNAQWSDLPEDAFASVGSHSNTILLKVWKDGR</sequence>
<dbReference type="SUPFAM" id="SSF53335">
    <property type="entry name" value="S-adenosyl-L-methionine-dependent methyltransferases"/>
    <property type="match status" value="1"/>
</dbReference>
<feature type="domain" description="DUF4942" evidence="1">
    <location>
        <begin position="27"/>
        <end position="162"/>
    </location>
</feature>
<dbReference type="InterPro" id="IPR029063">
    <property type="entry name" value="SAM-dependent_MTases_sf"/>
</dbReference>
<reference evidence="2" key="1">
    <citation type="submission" date="2013-07" db="EMBL/GenBank/DDBJ databases">
        <title>Sub-species coevolution in mutualistic symbiosis.</title>
        <authorList>
            <person name="Murfin K."/>
            <person name="Klassen J."/>
            <person name="Lee M."/>
            <person name="Forst S."/>
            <person name="Stock P."/>
            <person name="Goodrich-Blair H."/>
        </authorList>
    </citation>
    <scope>NUCLEOTIDE SEQUENCE [LARGE SCALE GENOMIC DNA]</scope>
    <source>
        <strain evidence="2">Puntauvense</strain>
    </source>
</reference>
<comment type="caution">
    <text evidence="2">The sequence shown here is derived from an EMBL/GenBank/DDBJ whole genome shotgun (WGS) entry which is preliminary data.</text>
</comment>
<dbReference type="EMBL" id="CBSW010000225">
    <property type="protein sequence ID" value="CDG98343.1"/>
    <property type="molecule type" value="Genomic_DNA"/>
</dbReference>
<dbReference type="Pfam" id="PF13708">
    <property type="entry name" value="DUF4942"/>
    <property type="match status" value="1"/>
</dbReference>
<dbReference type="PRINTS" id="PR00507">
    <property type="entry name" value="N12N6MTFRASE"/>
</dbReference>
<gene>
    <name evidence="2" type="ORF">XBP1_3000003</name>
</gene>
<accession>A0A077NIU9</accession>
<dbReference type="Gene3D" id="3.40.50.150">
    <property type="entry name" value="Vaccinia Virus protein VP39"/>
    <property type="match status" value="1"/>
</dbReference>
<dbReference type="InterPro" id="IPR031339">
    <property type="entry name" value="DUF4942"/>
</dbReference>
<evidence type="ECO:0000313" key="2">
    <source>
        <dbReference type="EMBL" id="CDG98343.1"/>
    </source>
</evidence>
<organism evidence="2">
    <name type="scientific">Xenorhabdus bovienii str. puntauvense</name>
    <dbReference type="NCBI Taxonomy" id="1398201"/>
    <lineage>
        <taxon>Bacteria</taxon>
        <taxon>Pseudomonadati</taxon>
        <taxon>Pseudomonadota</taxon>
        <taxon>Gammaproteobacteria</taxon>
        <taxon>Enterobacterales</taxon>
        <taxon>Morganellaceae</taxon>
        <taxon>Xenorhabdus</taxon>
    </lineage>
</organism>
<name>A0A077NIU9_XENBV</name>
<protein>
    <recommendedName>
        <fullName evidence="1">DUF4942 domain-containing protein</fullName>
    </recommendedName>
</protein>
<dbReference type="Proteomes" id="UP000028511">
    <property type="component" value="Unassembled WGS sequence"/>
</dbReference>